<dbReference type="AlphaFoldDB" id="A0A511QVN6"/>
<proteinExistence type="predicted"/>
<dbReference type="EMBL" id="BJXK01000023">
    <property type="protein sequence ID" value="GEM81429.1"/>
    <property type="molecule type" value="Genomic_DNA"/>
</dbReference>
<organism evidence="1 2">
    <name type="scientific">Vibrio superstes NBRC 103154</name>
    <dbReference type="NCBI Taxonomy" id="1219062"/>
    <lineage>
        <taxon>Bacteria</taxon>
        <taxon>Pseudomonadati</taxon>
        <taxon>Pseudomonadota</taxon>
        <taxon>Gammaproteobacteria</taxon>
        <taxon>Vibrionales</taxon>
        <taxon>Vibrionaceae</taxon>
        <taxon>Vibrio</taxon>
    </lineage>
</organism>
<evidence type="ECO:0000313" key="1">
    <source>
        <dbReference type="EMBL" id="GEM81429.1"/>
    </source>
</evidence>
<keyword evidence="2" id="KW-1185">Reference proteome</keyword>
<evidence type="ECO:0000313" key="2">
    <source>
        <dbReference type="Proteomes" id="UP000321113"/>
    </source>
</evidence>
<dbReference type="OrthoDB" id="9932669at2"/>
<accession>A0A511QVN6</accession>
<comment type="caution">
    <text evidence="1">The sequence shown here is derived from an EMBL/GenBank/DDBJ whole genome shotgun (WGS) entry which is preliminary data.</text>
</comment>
<dbReference type="RefSeq" id="WP_119010304.1">
    <property type="nucleotide sequence ID" value="NZ_BJXK01000023.1"/>
</dbReference>
<reference evidence="1 2" key="1">
    <citation type="submission" date="2019-07" db="EMBL/GenBank/DDBJ databases">
        <title>Whole genome shotgun sequence of Vibrio superstes NBRC 103154.</title>
        <authorList>
            <person name="Hosoyama A."/>
            <person name="Uohara A."/>
            <person name="Ohji S."/>
            <person name="Ichikawa N."/>
        </authorList>
    </citation>
    <scope>NUCLEOTIDE SEQUENCE [LARGE SCALE GENOMIC DNA]</scope>
    <source>
        <strain evidence="1 2">NBRC 103154</strain>
    </source>
</reference>
<gene>
    <name evidence="1" type="ORF">VSU01S_36740</name>
</gene>
<name>A0A511QVN6_9VIBR</name>
<protein>
    <submittedName>
        <fullName evidence="1">Uncharacterized protein</fullName>
    </submittedName>
</protein>
<sequence>MQLKEISKELSKLAFIEMDGYIKRGQLIVKAKQHFEGSTAAWLAWSQSHLGISKSTHYSYIRIYECFNDGTFGKEMKTVSLRVLYDLSKDDKLRNKARLAMRQGDVIDINWLKNQQKSGD</sequence>
<dbReference type="Proteomes" id="UP000321113">
    <property type="component" value="Unassembled WGS sequence"/>
</dbReference>